<evidence type="ECO:0000313" key="2">
    <source>
        <dbReference type="EMBL" id="KAF9472484.1"/>
    </source>
</evidence>
<name>A0A9P5YPV1_9AGAR</name>
<organism evidence="2 3">
    <name type="scientific">Pholiota conissans</name>
    <dbReference type="NCBI Taxonomy" id="109636"/>
    <lineage>
        <taxon>Eukaryota</taxon>
        <taxon>Fungi</taxon>
        <taxon>Dikarya</taxon>
        <taxon>Basidiomycota</taxon>
        <taxon>Agaricomycotina</taxon>
        <taxon>Agaricomycetes</taxon>
        <taxon>Agaricomycetidae</taxon>
        <taxon>Agaricales</taxon>
        <taxon>Agaricineae</taxon>
        <taxon>Strophariaceae</taxon>
        <taxon>Pholiota</taxon>
    </lineage>
</organism>
<keyword evidence="3" id="KW-1185">Reference proteome</keyword>
<dbReference type="EMBL" id="MU155530">
    <property type="protein sequence ID" value="KAF9472484.1"/>
    <property type="molecule type" value="Genomic_DNA"/>
</dbReference>
<comment type="caution">
    <text evidence="2">The sequence shown here is derived from an EMBL/GenBank/DDBJ whole genome shotgun (WGS) entry which is preliminary data.</text>
</comment>
<proteinExistence type="predicted"/>
<evidence type="ECO:0000313" key="3">
    <source>
        <dbReference type="Proteomes" id="UP000807469"/>
    </source>
</evidence>
<accession>A0A9P5YPV1</accession>
<feature type="compositionally biased region" description="Basic and acidic residues" evidence="1">
    <location>
        <begin position="50"/>
        <end position="60"/>
    </location>
</feature>
<dbReference type="AlphaFoldDB" id="A0A9P5YPV1"/>
<gene>
    <name evidence="2" type="ORF">BDN70DRAFT_900506</name>
</gene>
<feature type="region of interest" description="Disordered" evidence="1">
    <location>
        <begin position="36"/>
        <end position="60"/>
    </location>
</feature>
<dbReference type="Proteomes" id="UP000807469">
    <property type="component" value="Unassembled WGS sequence"/>
</dbReference>
<evidence type="ECO:0000256" key="1">
    <source>
        <dbReference type="SAM" id="MobiDB-lite"/>
    </source>
</evidence>
<sequence length="214" mass="24189">MKALREREKEACAVHACDENVCTEAQDLWLEVDDVTRRSPQSTHHRRVASSHERRDLSRTADVEVLDRAITLNGKRERMGTDGSVSRRSGVAFPRHHKDPNSSDVRPVHVVTLSFTPMLLPQASTAYKKPRRHQLSILLNPDAKYRVEEWGGDGGYHLFGPALTTGTGTGPMRLKDRKRPQKTAWDRFRAVEGSFLRSLNRFQPVMAKAGARLV</sequence>
<reference evidence="2" key="1">
    <citation type="submission" date="2020-11" db="EMBL/GenBank/DDBJ databases">
        <authorList>
            <consortium name="DOE Joint Genome Institute"/>
            <person name="Ahrendt S."/>
            <person name="Riley R."/>
            <person name="Andreopoulos W."/>
            <person name="Labutti K."/>
            <person name="Pangilinan J."/>
            <person name="Ruiz-Duenas F.J."/>
            <person name="Barrasa J.M."/>
            <person name="Sanchez-Garcia M."/>
            <person name="Camarero S."/>
            <person name="Miyauchi S."/>
            <person name="Serrano A."/>
            <person name="Linde D."/>
            <person name="Babiker R."/>
            <person name="Drula E."/>
            <person name="Ayuso-Fernandez I."/>
            <person name="Pacheco R."/>
            <person name="Padilla G."/>
            <person name="Ferreira P."/>
            <person name="Barriuso J."/>
            <person name="Kellner H."/>
            <person name="Castanera R."/>
            <person name="Alfaro M."/>
            <person name="Ramirez L."/>
            <person name="Pisabarro A.G."/>
            <person name="Kuo A."/>
            <person name="Tritt A."/>
            <person name="Lipzen A."/>
            <person name="He G."/>
            <person name="Yan M."/>
            <person name="Ng V."/>
            <person name="Cullen D."/>
            <person name="Martin F."/>
            <person name="Rosso M.-N."/>
            <person name="Henrissat B."/>
            <person name="Hibbett D."/>
            <person name="Martinez A.T."/>
            <person name="Grigoriev I.V."/>
        </authorList>
    </citation>
    <scope>NUCLEOTIDE SEQUENCE</scope>
    <source>
        <strain evidence="2">CIRM-BRFM 674</strain>
    </source>
</reference>
<protein>
    <submittedName>
        <fullName evidence="2">Uncharacterized protein</fullName>
    </submittedName>
</protein>
<feature type="region of interest" description="Disordered" evidence="1">
    <location>
        <begin position="78"/>
        <end position="105"/>
    </location>
</feature>